<evidence type="ECO:0000313" key="7">
    <source>
        <dbReference type="Proteomes" id="UP000708208"/>
    </source>
</evidence>
<feature type="chain" id="PRO_5035489340" description="Carboxylic ester hydrolase" evidence="3">
    <location>
        <begin position="23"/>
        <end position="666"/>
    </location>
</feature>
<gene>
    <name evidence="6" type="ORF">AFUS01_LOCUS9526</name>
</gene>
<dbReference type="PROSITE" id="PS00941">
    <property type="entry name" value="CARBOXYLESTERASE_B_2"/>
    <property type="match status" value="1"/>
</dbReference>
<evidence type="ECO:0000259" key="5">
    <source>
        <dbReference type="Pfam" id="PF00135"/>
    </source>
</evidence>
<dbReference type="InterPro" id="IPR019826">
    <property type="entry name" value="Carboxylesterase_B_AS"/>
</dbReference>
<keyword evidence="1" id="KW-0719">Serine esterase</keyword>
<comment type="caution">
    <text evidence="6">The sequence shown here is derived from an EMBL/GenBank/DDBJ whole genome shotgun (WGS) entry which is preliminary data.</text>
</comment>
<name>A0A8J2NZP0_9HEXA</name>
<dbReference type="AlphaFoldDB" id="A0A8J2NZP0"/>
<keyword evidence="2" id="KW-0325">Glycoprotein</keyword>
<feature type="signal peptide" evidence="3">
    <location>
        <begin position="1"/>
        <end position="22"/>
    </location>
</feature>
<evidence type="ECO:0000256" key="2">
    <source>
        <dbReference type="ARBA" id="ARBA00023180"/>
    </source>
</evidence>
<keyword evidence="3" id="KW-0378">Hydrolase</keyword>
<evidence type="ECO:0000256" key="1">
    <source>
        <dbReference type="ARBA" id="ARBA00022487"/>
    </source>
</evidence>
<protein>
    <recommendedName>
        <fullName evidence="3">Carboxylic ester hydrolase</fullName>
        <ecNumber evidence="3">3.1.1.-</ecNumber>
    </recommendedName>
</protein>
<dbReference type="EMBL" id="CAJVCH010068790">
    <property type="protein sequence ID" value="CAG7720240.1"/>
    <property type="molecule type" value="Genomic_DNA"/>
</dbReference>
<sequence length="666" mass="72627">MSPHFLLLISFLSFCTFEVCLSAAVKSPEIPTLQINQGKVKGAVYQTRGGRHYGAYLGIPFVNKPARFQLAGPAPKWEGVRDASKFGSRCLQYRRELKEIVGSEDCLFINVYTPEFPKQNKITPKAPLPVLVFIHGGSFLFYSGEVFGPKYLLDEDVILVTFNYRIGALGFLNTEERSGIVPNLGLKDQVAALRWAQENIASFGGDPKKVTIFGNSAGSASVSYHVLSPMSKDLFSGAISQSGTALCPWAFIRNPGKVVNNLAGKLNCPTKTTKEIVDCLTTKSGKDIIEQQQKILGTLSADPPIPFGPSSENTFVQTRAEASDDFLPDEPEVLLAQGQVNKVPYIIGVNSADGITFAVASIINNSRLITQIDKQWDVISPIILSYGNAPNPKDVSQKVRQYYFGKDKIASETPGFAVKFSQLFSDRNFFQCSQNTAKEFAKYGTAYVYYFTYDNGASFLDHFGPTAADDIKGVKHQDEIQYFTSSPYFPEIKPDSKSFPFSQAIVKLWASFAADGKPTKTWARTTWNPITHDEAKNLNTQKWYNIDQDLKLVEDPFSGRMKFWNELALFKPKPAPGPTGGVAPVVQSKSPLVSPGASKPGKVPAGGHSHVFPDHGDDTDFSSSSTSTTTTVKPKGGKTASTADPSGASSSSTTKAPGFFSKIFKG</sequence>
<dbReference type="Pfam" id="PF00135">
    <property type="entry name" value="COesterase"/>
    <property type="match status" value="1"/>
</dbReference>
<dbReference type="PROSITE" id="PS00122">
    <property type="entry name" value="CARBOXYLESTERASE_B_1"/>
    <property type="match status" value="1"/>
</dbReference>
<evidence type="ECO:0000256" key="4">
    <source>
        <dbReference type="SAM" id="MobiDB-lite"/>
    </source>
</evidence>
<dbReference type="GO" id="GO:0052689">
    <property type="term" value="F:carboxylic ester hydrolase activity"/>
    <property type="evidence" value="ECO:0007669"/>
    <property type="project" value="UniProtKB-KW"/>
</dbReference>
<feature type="region of interest" description="Disordered" evidence="4">
    <location>
        <begin position="578"/>
        <end position="666"/>
    </location>
</feature>
<evidence type="ECO:0000256" key="3">
    <source>
        <dbReference type="RuleBase" id="RU361235"/>
    </source>
</evidence>
<dbReference type="InterPro" id="IPR002018">
    <property type="entry name" value="CarbesteraseB"/>
</dbReference>
<keyword evidence="3" id="KW-0732">Signal</keyword>
<accession>A0A8J2NZP0</accession>
<feature type="compositionally biased region" description="Low complexity" evidence="4">
    <location>
        <begin position="639"/>
        <end position="656"/>
    </location>
</feature>
<dbReference type="Proteomes" id="UP000708208">
    <property type="component" value="Unassembled WGS sequence"/>
</dbReference>
<feature type="compositionally biased region" description="Low complexity" evidence="4">
    <location>
        <begin position="622"/>
        <end position="631"/>
    </location>
</feature>
<keyword evidence="7" id="KW-1185">Reference proteome</keyword>
<comment type="similarity">
    <text evidence="3">Belongs to the type-B carboxylesterase/lipase family.</text>
</comment>
<dbReference type="OrthoDB" id="19653at2759"/>
<dbReference type="EC" id="3.1.1.-" evidence="3"/>
<reference evidence="6" key="1">
    <citation type="submission" date="2021-06" db="EMBL/GenBank/DDBJ databases">
        <authorList>
            <person name="Hodson N. C."/>
            <person name="Mongue J. A."/>
            <person name="Jaron S. K."/>
        </authorList>
    </citation>
    <scope>NUCLEOTIDE SEQUENCE</scope>
</reference>
<dbReference type="InterPro" id="IPR019819">
    <property type="entry name" value="Carboxylesterase_B_CS"/>
</dbReference>
<evidence type="ECO:0000313" key="6">
    <source>
        <dbReference type="EMBL" id="CAG7720240.1"/>
    </source>
</evidence>
<dbReference type="InterPro" id="IPR050309">
    <property type="entry name" value="Type-B_Carboxylest/Lipase"/>
</dbReference>
<dbReference type="PANTHER" id="PTHR11559">
    <property type="entry name" value="CARBOXYLESTERASE"/>
    <property type="match status" value="1"/>
</dbReference>
<feature type="domain" description="Carboxylesterase type B" evidence="5">
    <location>
        <begin position="31"/>
        <end position="551"/>
    </location>
</feature>
<organism evidence="6 7">
    <name type="scientific">Allacma fusca</name>
    <dbReference type="NCBI Taxonomy" id="39272"/>
    <lineage>
        <taxon>Eukaryota</taxon>
        <taxon>Metazoa</taxon>
        <taxon>Ecdysozoa</taxon>
        <taxon>Arthropoda</taxon>
        <taxon>Hexapoda</taxon>
        <taxon>Collembola</taxon>
        <taxon>Symphypleona</taxon>
        <taxon>Sminthuridae</taxon>
        <taxon>Allacma</taxon>
    </lineage>
</organism>
<proteinExistence type="inferred from homology"/>